<accession>A0A1G2J913</accession>
<dbReference type="InterPro" id="IPR036751">
    <property type="entry name" value="SpoVG_sf"/>
</dbReference>
<dbReference type="GO" id="GO:0030435">
    <property type="term" value="P:sporulation resulting in formation of a cellular spore"/>
    <property type="evidence" value="ECO:0007669"/>
    <property type="project" value="InterPro"/>
</dbReference>
<dbReference type="AlphaFoldDB" id="A0A1G2J913"/>
<proteinExistence type="predicted"/>
<dbReference type="Proteomes" id="UP000177751">
    <property type="component" value="Unassembled WGS sequence"/>
</dbReference>
<comment type="caution">
    <text evidence="1">The sequence shown here is derived from an EMBL/GenBank/DDBJ whole genome shotgun (WGS) entry which is preliminary data.</text>
</comment>
<evidence type="ECO:0000313" key="2">
    <source>
        <dbReference type="Proteomes" id="UP000177751"/>
    </source>
</evidence>
<evidence type="ECO:0008006" key="3">
    <source>
        <dbReference type="Google" id="ProtNLM"/>
    </source>
</evidence>
<protein>
    <recommendedName>
        <fullName evidence="3">SpoVG family protein</fullName>
    </recommendedName>
</protein>
<evidence type="ECO:0000313" key="1">
    <source>
        <dbReference type="EMBL" id="OGZ83574.1"/>
    </source>
</evidence>
<dbReference type="Gene3D" id="3.30.1120.40">
    <property type="entry name" value="Stage V sporulation protein G"/>
    <property type="match status" value="1"/>
</dbReference>
<sequence>MKITDVQITPITPRNGLVAFASVVLNENMYLGSIGVHTKLDGSGYRLTYPTKKVGQKDLNIFRPMNEETSKMMEEMIISKVKELFKES</sequence>
<dbReference type="SUPFAM" id="SSF160537">
    <property type="entry name" value="SpoVG-like"/>
    <property type="match status" value="1"/>
</dbReference>
<dbReference type="EMBL" id="MHPP01000032">
    <property type="protein sequence ID" value="OGZ83574.1"/>
    <property type="molecule type" value="Genomic_DNA"/>
</dbReference>
<name>A0A1G2J913_9BACT</name>
<gene>
    <name evidence="1" type="ORF">A2401_03645</name>
</gene>
<organism evidence="1 2">
    <name type="scientific">Candidatus Staskawiczbacteria bacterium RIFOXYC1_FULL_38_18</name>
    <dbReference type="NCBI Taxonomy" id="1802229"/>
    <lineage>
        <taxon>Bacteria</taxon>
        <taxon>Candidatus Staskawicziibacteriota</taxon>
    </lineage>
</organism>
<dbReference type="Pfam" id="PF04026">
    <property type="entry name" value="SpoVG"/>
    <property type="match status" value="1"/>
</dbReference>
<reference evidence="1 2" key="1">
    <citation type="journal article" date="2016" name="Nat. Commun.">
        <title>Thousands of microbial genomes shed light on interconnected biogeochemical processes in an aquifer system.</title>
        <authorList>
            <person name="Anantharaman K."/>
            <person name="Brown C.T."/>
            <person name="Hug L.A."/>
            <person name="Sharon I."/>
            <person name="Castelle C.J."/>
            <person name="Probst A.J."/>
            <person name="Thomas B.C."/>
            <person name="Singh A."/>
            <person name="Wilkins M.J."/>
            <person name="Karaoz U."/>
            <person name="Brodie E.L."/>
            <person name="Williams K.H."/>
            <person name="Hubbard S.S."/>
            <person name="Banfield J.F."/>
        </authorList>
    </citation>
    <scope>NUCLEOTIDE SEQUENCE [LARGE SCALE GENOMIC DNA]</scope>
</reference>
<dbReference type="InterPro" id="IPR007170">
    <property type="entry name" value="SpoVG"/>
</dbReference>